<gene>
    <name evidence="1" type="ORF">RRG08_036347</name>
</gene>
<evidence type="ECO:0000313" key="2">
    <source>
        <dbReference type="Proteomes" id="UP001283361"/>
    </source>
</evidence>
<proteinExistence type="predicted"/>
<dbReference type="AlphaFoldDB" id="A0AAE1DI89"/>
<reference evidence="1" key="1">
    <citation type="journal article" date="2023" name="G3 (Bethesda)">
        <title>A reference genome for the long-term kleptoplast-retaining sea slug Elysia crispata morphotype clarki.</title>
        <authorList>
            <person name="Eastman K.E."/>
            <person name="Pendleton A.L."/>
            <person name="Shaikh M.A."/>
            <person name="Suttiyut T."/>
            <person name="Ogas R."/>
            <person name="Tomko P."/>
            <person name="Gavelis G."/>
            <person name="Widhalm J.R."/>
            <person name="Wisecaver J.H."/>
        </authorList>
    </citation>
    <scope>NUCLEOTIDE SEQUENCE</scope>
    <source>
        <strain evidence="1">ECLA1</strain>
    </source>
</reference>
<sequence length="107" mass="11763">MRASEMKDIQVERPKVCTTENHDIEQSTRPCKLDHIDGFTSPAASVKTSARYELVPGARDALQGTGHGAPGEPFSCCSGRSRPEKSRWILAAQDISSLHRVDELADR</sequence>
<organism evidence="1 2">
    <name type="scientific">Elysia crispata</name>
    <name type="common">lettuce slug</name>
    <dbReference type="NCBI Taxonomy" id="231223"/>
    <lineage>
        <taxon>Eukaryota</taxon>
        <taxon>Metazoa</taxon>
        <taxon>Spiralia</taxon>
        <taxon>Lophotrochozoa</taxon>
        <taxon>Mollusca</taxon>
        <taxon>Gastropoda</taxon>
        <taxon>Heterobranchia</taxon>
        <taxon>Euthyneura</taxon>
        <taxon>Panpulmonata</taxon>
        <taxon>Sacoglossa</taxon>
        <taxon>Placobranchoidea</taxon>
        <taxon>Plakobranchidae</taxon>
        <taxon>Elysia</taxon>
    </lineage>
</organism>
<dbReference type="Proteomes" id="UP001283361">
    <property type="component" value="Unassembled WGS sequence"/>
</dbReference>
<comment type="caution">
    <text evidence="1">The sequence shown here is derived from an EMBL/GenBank/DDBJ whole genome shotgun (WGS) entry which is preliminary data.</text>
</comment>
<evidence type="ECO:0000313" key="1">
    <source>
        <dbReference type="EMBL" id="KAK3770745.1"/>
    </source>
</evidence>
<name>A0AAE1DI89_9GAST</name>
<protein>
    <submittedName>
        <fullName evidence="1">Uncharacterized protein</fullName>
    </submittedName>
</protein>
<keyword evidence="2" id="KW-1185">Reference proteome</keyword>
<accession>A0AAE1DI89</accession>
<dbReference type="EMBL" id="JAWDGP010003786">
    <property type="protein sequence ID" value="KAK3770745.1"/>
    <property type="molecule type" value="Genomic_DNA"/>
</dbReference>